<dbReference type="RefSeq" id="WP_095509432.1">
    <property type="nucleotide sequence ID" value="NZ_MQWD01000001.1"/>
</dbReference>
<keyword evidence="10" id="KW-0969">Cilium</keyword>
<dbReference type="InterPro" id="IPR012834">
    <property type="entry name" value="FlgG_G_neg"/>
</dbReference>
<dbReference type="SUPFAM" id="SSF117143">
    <property type="entry name" value="Flagellar hook protein flgE"/>
    <property type="match status" value="1"/>
</dbReference>
<evidence type="ECO:0000256" key="5">
    <source>
        <dbReference type="NCBIfam" id="TIGR02488"/>
    </source>
</evidence>
<dbReference type="InterPro" id="IPR012836">
    <property type="entry name" value="FlgF"/>
</dbReference>
<dbReference type="NCBIfam" id="TIGR02488">
    <property type="entry name" value="flgG_G_neg"/>
    <property type="match status" value="1"/>
</dbReference>
<dbReference type="PANTHER" id="PTHR30435:SF19">
    <property type="entry name" value="FLAGELLAR BASAL-BODY ROD PROTEIN FLGG"/>
    <property type="match status" value="1"/>
</dbReference>
<dbReference type="Pfam" id="PF06429">
    <property type="entry name" value="Flg_bbr_C"/>
    <property type="match status" value="1"/>
</dbReference>
<dbReference type="GO" id="GO:0071978">
    <property type="term" value="P:bacterial-type flagellum-dependent swarming motility"/>
    <property type="evidence" value="ECO:0007669"/>
    <property type="project" value="TreeGrafter"/>
</dbReference>
<dbReference type="GO" id="GO:0009426">
    <property type="term" value="C:bacterial-type flagellum basal body, distal rod"/>
    <property type="evidence" value="ECO:0007669"/>
    <property type="project" value="UniProtKB-UniRule"/>
</dbReference>
<evidence type="ECO:0000259" key="8">
    <source>
        <dbReference type="Pfam" id="PF06429"/>
    </source>
</evidence>
<keyword evidence="11" id="KW-1185">Reference proteome</keyword>
<dbReference type="Pfam" id="PF00460">
    <property type="entry name" value="Flg_bb_rod"/>
    <property type="match status" value="1"/>
</dbReference>
<dbReference type="Pfam" id="PF22692">
    <property type="entry name" value="LlgE_F_G_D1"/>
    <property type="match status" value="1"/>
</dbReference>
<evidence type="ECO:0000259" key="9">
    <source>
        <dbReference type="Pfam" id="PF22692"/>
    </source>
</evidence>
<dbReference type="InterPro" id="IPR037925">
    <property type="entry name" value="FlgE/F/G-like"/>
</dbReference>
<dbReference type="EMBL" id="MQWD01000001">
    <property type="protein sequence ID" value="PAP75788.1"/>
    <property type="molecule type" value="Genomic_DNA"/>
</dbReference>
<comment type="similarity">
    <text evidence="2 6">Belongs to the flagella basal body rod proteins family.</text>
</comment>
<feature type="domain" description="Flagellar basal body rod protein N-terminal" evidence="7">
    <location>
        <begin position="5"/>
        <end position="35"/>
    </location>
</feature>
<dbReference type="Proteomes" id="UP000216339">
    <property type="component" value="Unassembled WGS sequence"/>
</dbReference>
<comment type="caution">
    <text evidence="10">The sequence shown here is derived from an EMBL/GenBank/DDBJ whole genome shotgun (WGS) entry which is preliminary data.</text>
</comment>
<evidence type="ECO:0000256" key="6">
    <source>
        <dbReference type="RuleBase" id="RU362116"/>
    </source>
</evidence>
<gene>
    <name evidence="10" type="primary">flgG</name>
    <name evidence="10" type="ORF">BSZ37_04695</name>
</gene>
<evidence type="ECO:0000256" key="2">
    <source>
        <dbReference type="ARBA" id="ARBA00009677"/>
    </source>
</evidence>
<dbReference type="InterPro" id="IPR053967">
    <property type="entry name" value="LlgE_F_G-like_D1"/>
</dbReference>
<dbReference type="NCBIfam" id="TIGR03506">
    <property type="entry name" value="FlgEFG_subfam"/>
    <property type="match status" value="2"/>
</dbReference>
<evidence type="ECO:0000313" key="11">
    <source>
        <dbReference type="Proteomes" id="UP000216339"/>
    </source>
</evidence>
<dbReference type="NCBIfam" id="TIGR02490">
    <property type="entry name" value="flgF"/>
    <property type="match status" value="1"/>
</dbReference>
<accession>A0A271IXW3</accession>
<keyword evidence="10" id="KW-0282">Flagellum</keyword>
<dbReference type="PANTHER" id="PTHR30435">
    <property type="entry name" value="FLAGELLAR PROTEIN"/>
    <property type="match status" value="1"/>
</dbReference>
<evidence type="ECO:0000256" key="3">
    <source>
        <dbReference type="ARBA" id="ARBA00017948"/>
    </source>
</evidence>
<dbReference type="InterPro" id="IPR020013">
    <property type="entry name" value="Flagellar_FlgE/F/G"/>
</dbReference>
<sequence>MLRALRTAALGMSAQQTSVDNTANNLANANTTGFKRNRVAFQDLLYQRVRAAGGEDGAAGAPASLQMGHGALAVATVATFTQGGLSETGNALDLAINGDGFFAVQMPDGSRSYTRDGAFTLTADGLLVTQSGFALDPGIEVPPDALEVQVQADGTVRALLPGETEPVELGQVELSRFQNPAGLRALGGNLFAETEGSGAPVIAPPGEDGLGTIQQGFLEGSNVDVVQEMVDLIAAQRAYEMNSKMVQAGEEMLQIANGVKR</sequence>
<dbReference type="OrthoDB" id="9804559at2"/>
<organism evidence="10 11">
    <name type="scientific">Rubrivirga marina</name>
    <dbReference type="NCBI Taxonomy" id="1196024"/>
    <lineage>
        <taxon>Bacteria</taxon>
        <taxon>Pseudomonadati</taxon>
        <taxon>Rhodothermota</taxon>
        <taxon>Rhodothermia</taxon>
        <taxon>Rhodothermales</taxon>
        <taxon>Rubricoccaceae</taxon>
        <taxon>Rubrivirga</taxon>
    </lineage>
</organism>
<evidence type="ECO:0000256" key="1">
    <source>
        <dbReference type="ARBA" id="ARBA00004117"/>
    </source>
</evidence>
<dbReference type="AlphaFoldDB" id="A0A271IXW3"/>
<dbReference type="InterPro" id="IPR001444">
    <property type="entry name" value="Flag_bb_rod_N"/>
</dbReference>
<keyword evidence="10" id="KW-0966">Cell projection</keyword>
<evidence type="ECO:0000259" key="7">
    <source>
        <dbReference type="Pfam" id="PF00460"/>
    </source>
</evidence>
<evidence type="ECO:0000313" key="10">
    <source>
        <dbReference type="EMBL" id="PAP75788.1"/>
    </source>
</evidence>
<protein>
    <recommendedName>
        <fullName evidence="3 5">Flagellar basal-body rod protein FlgG</fullName>
    </recommendedName>
</protein>
<comment type="subcellular location">
    <subcellularLocation>
        <location evidence="1 6">Bacterial flagellum basal body</location>
    </subcellularLocation>
</comment>
<dbReference type="InterPro" id="IPR010930">
    <property type="entry name" value="Flg_bb/hook_C_dom"/>
</dbReference>
<evidence type="ECO:0000256" key="4">
    <source>
        <dbReference type="ARBA" id="ARBA00023143"/>
    </source>
</evidence>
<feature type="domain" description="Flagellar hook protein FlgE/F/G-like D1" evidence="9">
    <location>
        <begin position="95"/>
        <end position="158"/>
    </location>
</feature>
<reference evidence="10 11" key="1">
    <citation type="submission" date="2016-11" db="EMBL/GenBank/DDBJ databases">
        <title>Study of marine rhodopsin-containing bacteria.</title>
        <authorList>
            <person name="Yoshizawa S."/>
            <person name="Kumagai Y."/>
            <person name="Kogure K."/>
        </authorList>
    </citation>
    <scope>NUCLEOTIDE SEQUENCE [LARGE SCALE GENOMIC DNA]</scope>
    <source>
        <strain evidence="10 11">SAORIC-28</strain>
    </source>
</reference>
<proteinExistence type="inferred from homology"/>
<feature type="domain" description="Flagellar basal-body/hook protein C-terminal" evidence="8">
    <location>
        <begin position="214"/>
        <end position="257"/>
    </location>
</feature>
<name>A0A271IXW3_9BACT</name>
<keyword evidence="4 6" id="KW-0975">Bacterial flagellum</keyword>